<gene>
    <name evidence="1" type="ORF">FJV41_02130</name>
</gene>
<organism evidence="1 2">
    <name type="scientific">Myxococcus llanfairpwllgwyngyllgogerychwyrndrobwllllantysiliogogogochensis</name>
    <dbReference type="NCBI Taxonomy" id="2590453"/>
    <lineage>
        <taxon>Bacteria</taxon>
        <taxon>Pseudomonadati</taxon>
        <taxon>Myxococcota</taxon>
        <taxon>Myxococcia</taxon>
        <taxon>Myxococcales</taxon>
        <taxon>Cystobacterineae</taxon>
        <taxon>Myxococcaceae</taxon>
        <taxon>Myxococcus</taxon>
    </lineage>
</organism>
<comment type="caution">
    <text evidence="1">The sequence shown here is derived from an EMBL/GenBank/DDBJ whole genome shotgun (WGS) entry which is preliminary data.</text>
</comment>
<dbReference type="EMBL" id="VIFM01000005">
    <property type="protein sequence ID" value="TQF17610.1"/>
    <property type="molecule type" value="Genomic_DNA"/>
</dbReference>
<proteinExistence type="predicted"/>
<dbReference type="OrthoDB" id="5510747at2"/>
<keyword evidence="2" id="KW-1185">Reference proteome</keyword>
<dbReference type="Proteomes" id="UP000315369">
    <property type="component" value="Unassembled WGS sequence"/>
</dbReference>
<evidence type="ECO:0000313" key="2">
    <source>
        <dbReference type="Proteomes" id="UP000315369"/>
    </source>
</evidence>
<dbReference type="AlphaFoldDB" id="A0A540X8Q5"/>
<name>A0A540X8Q5_9BACT</name>
<accession>A0A540X8Q5</accession>
<protein>
    <submittedName>
        <fullName evidence="1">Uncharacterized protein</fullName>
    </submittedName>
</protein>
<sequence length="170" mass="19246">MVYQNEWRRRFPIPPHRASCLAGGRPVSVDALRVRTMNFNQPWRTPGITEVRYEVILPGQYAVALLERDWPGLVSDYQRFPAPDDPLDQALRALEWPEPARALVDPVAAPRILAFFAHELLLRWFDDGLPAGPGFVLNSVEETGMAGTDVYLAGHARPHDPRVSYVYQDV</sequence>
<evidence type="ECO:0000313" key="1">
    <source>
        <dbReference type="EMBL" id="TQF17610.1"/>
    </source>
</evidence>
<reference evidence="1 2" key="1">
    <citation type="submission" date="2019-06" db="EMBL/GenBank/DDBJ databases">
        <authorList>
            <person name="Livingstone P."/>
            <person name="Whitworth D."/>
        </authorList>
    </citation>
    <scope>NUCLEOTIDE SEQUENCE [LARGE SCALE GENOMIC DNA]</scope>
    <source>
        <strain evidence="1 2">AM401</strain>
    </source>
</reference>